<accession>A0AAX3SEC7</accession>
<evidence type="ECO:0000313" key="4">
    <source>
        <dbReference type="Proteomes" id="UP000095607"/>
    </source>
</evidence>
<dbReference type="Pfam" id="PF09937">
    <property type="entry name" value="DUF2169"/>
    <property type="match status" value="1"/>
</dbReference>
<organism evidence="3 5">
    <name type="scientific">Delftia tsuruhatensis</name>
    <dbReference type="NCBI Taxonomy" id="180282"/>
    <lineage>
        <taxon>Bacteria</taxon>
        <taxon>Pseudomonadati</taxon>
        <taxon>Pseudomonadota</taxon>
        <taxon>Betaproteobacteria</taxon>
        <taxon>Burkholderiales</taxon>
        <taxon>Comamonadaceae</taxon>
        <taxon>Delftia</taxon>
    </lineage>
</organism>
<evidence type="ECO:0000259" key="1">
    <source>
        <dbReference type="Pfam" id="PF09937"/>
    </source>
</evidence>
<dbReference type="KEGG" id="dts:BI380_05385"/>
<evidence type="ECO:0000313" key="2">
    <source>
        <dbReference type="EMBL" id="AOV00834.1"/>
    </source>
</evidence>
<gene>
    <name evidence="2" type="ORF">BI380_05385</name>
    <name evidence="3" type="ORF">PYR84_15640</name>
</gene>
<dbReference type="RefSeq" id="WP_043790639.1">
    <property type="nucleotide sequence ID" value="NZ_CBCSDN010000029.1"/>
</dbReference>
<name>A0AAX3SEC7_9BURK</name>
<reference evidence="2 4" key="1">
    <citation type="submission" date="2016-09" db="EMBL/GenBank/DDBJ databases">
        <title>Complete genome sequence of Deltia acidovorans CM13 isolated from murine proximal colonic tissue.</title>
        <authorList>
            <person name="Saffarian A."/>
        </authorList>
    </citation>
    <scope>NUCLEOTIDE SEQUENCE [LARGE SCALE GENOMIC DNA]</scope>
    <source>
        <strain evidence="2 4">CM13</strain>
    </source>
</reference>
<dbReference type="Proteomes" id="UP001219066">
    <property type="component" value="Chromosome"/>
</dbReference>
<dbReference type="InterPro" id="IPR018683">
    <property type="entry name" value="DUF2169"/>
</dbReference>
<evidence type="ECO:0000313" key="5">
    <source>
        <dbReference type="Proteomes" id="UP001219066"/>
    </source>
</evidence>
<evidence type="ECO:0000313" key="3">
    <source>
        <dbReference type="EMBL" id="WFF78376.1"/>
    </source>
</evidence>
<sequence length="330" mass="35682">MLDNLTPFAAEILPGHGADGTLCSTVVIKATLDFEGRAVAQGNAVPVFRGDEFFGAEGPIGVVRHEADIAPHKSRVDVLFNGYAYAPGGKPAAHFDAGLAVGGESRVIRVFGKRVWRRRLGVLPLAQEVEPALKVPVTYNLAFGGADAEKPEVFHGANPIGAGFSAGLPREGEPMHQLEWPDDPVRSAVDRVSPAGFGCIGRSWLPRRALWGSYTGKEVDASPGLLTRMPASFDPAAWNCAHPRMQFRREQVQPGTKIAWMNLSAQGMGTTVVPAIRPQLSWVLRGERGTARPEFDTLIIEPEHGHLILIWRHTLAAHVLSGLESVQIHL</sequence>
<proteinExistence type="predicted"/>
<protein>
    <submittedName>
        <fullName evidence="3">DUF2169 domain-containing protein</fullName>
    </submittedName>
</protein>
<dbReference type="AlphaFoldDB" id="A0AAX3SEC7"/>
<dbReference type="Proteomes" id="UP000095607">
    <property type="component" value="Chromosome"/>
</dbReference>
<dbReference type="EMBL" id="CP017420">
    <property type="protein sequence ID" value="AOV00834.1"/>
    <property type="molecule type" value="Genomic_DNA"/>
</dbReference>
<reference evidence="3" key="2">
    <citation type="submission" date="2023-03" db="EMBL/GenBank/DDBJ databases">
        <title>Synergistic degradation of erythromycin by symbiotic bacteria Ery-6A and Ery-6B and application in simulated water remediation.</title>
        <authorList>
            <person name="Xu S."/>
        </authorList>
    </citation>
    <scope>NUCLEOTIDE SEQUENCE</scope>
    <source>
        <strain evidence="3">Ery-6A</strain>
    </source>
</reference>
<keyword evidence="4" id="KW-1185">Reference proteome</keyword>
<dbReference type="EMBL" id="CP120956">
    <property type="protein sequence ID" value="WFF78376.1"/>
    <property type="molecule type" value="Genomic_DNA"/>
</dbReference>
<feature type="domain" description="DUF2169" evidence="1">
    <location>
        <begin position="22"/>
        <end position="312"/>
    </location>
</feature>